<feature type="transmembrane region" description="Helical" evidence="1">
    <location>
        <begin position="14"/>
        <end position="32"/>
    </location>
</feature>
<evidence type="ECO:0000313" key="2">
    <source>
        <dbReference type="EMBL" id="RHD04432.1"/>
    </source>
</evidence>
<dbReference type="Proteomes" id="UP000284794">
    <property type="component" value="Unassembled WGS sequence"/>
</dbReference>
<evidence type="ECO:0000313" key="5">
    <source>
        <dbReference type="Proteomes" id="UP000285201"/>
    </source>
</evidence>
<accession>A0A414D4R2</accession>
<dbReference type="EMBL" id="QROY01000004">
    <property type="protein sequence ID" value="RHL69010.1"/>
    <property type="molecule type" value="Genomic_DNA"/>
</dbReference>
<gene>
    <name evidence="3" type="ORF">DW007_05530</name>
    <name evidence="2" type="ORF">DW811_14230</name>
</gene>
<dbReference type="AlphaFoldDB" id="A0A414D4R2"/>
<keyword evidence="1" id="KW-0812">Transmembrane</keyword>
<dbReference type="EMBL" id="QSIS01000029">
    <property type="protein sequence ID" value="RHD04432.1"/>
    <property type="molecule type" value="Genomic_DNA"/>
</dbReference>
<keyword evidence="1" id="KW-0472">Membrane</keyword>
<organism evidence="2 4">
    <name type="scientific">Lachnospira eligens</name>
    <dbReference type="NCBI Taxonomy" id="39485"/>
    <lineage>
        <taxon>Bacteria</taxon>
        <taxon>Bacillati</taxon>
        <taxon>Bacillota</taxon>
        <taxon>Clostridia</taxon>
        <taxon>Lachnospirales</taxon>
        <taxon>Lachnospiraceae</taxon>
        <taxon>Lachnospira</taxon>
    </lineage>
</organism>
<reference evidence="4 5" key="1">
    <citation type="submission" date="2018-08" db="EMBL/GenBank/DDBJ databases">
        <title>A genome reference for cultivated species of the human gut microbiota.</title>
        <authorList>
            <person name="Zou Y."/>
            <person name="Xue W."/>
            <person name="Luo G."/>
        </authorList>
    </citation>
    <scope>NUCLEOTIDE SEQUENCE [LARGE SCALE GENOMIC DNA]</scope>
    <source>
        <strain evidence="3 5">AF36-7BH</strain>
        <strain evidence="2 4">AM32-2AC</strain>
    </source>
</reference>
<proteinExistence type="predicted"/>
<sequence length="211" mass="24840">MNFEGILQLIMDNYSSFIATLALLLSALTFIMSQRHTKKNKIISDERYYEQRKQYEERLEVESERREEDRHDTEEKLRLGEKPRFVFKGSKFIVNSDTNQELLLLKFTNKGRDTAYDIIPDLECVAKQMDMTEFKIRRYEPVQDPVVMVGEDFEVVMKCDNNQADFFMMELTITYQDASGRTYKQTFCINITDRLGNSLITNYAQPVLCSN</sequence>
<dbReference type="Proteomes" id="UP000285201">
    <property type="component" value="Unassembled WGS sequence"/>
</dbReference>
<keyword evidence="1" id="KW-1133">Transmembrane helix</keyword>
<name>A0A414D4R2_9FIRM</name>
<dbReference type="RefSeq" id="WP_118149273.1">
    <property type="nucleotide sequence ID" value="NZ_DAWDTH010000047.1"/>
</dbReference>
<evidence type="ECO:0000256" key="1">
    <source>
        <dbReference type="SAM" id="Phobius"/>
    </source>
</evidence>
<evidence type="ECO:0000313" key="3">
    <source>
        <dbReference type="EMBL" id="RHL69010.1"/>
    </source>
</evidence>
<protein>
    <submittedName>
        <fullName evidence="2">Uncharacterized protein</fullName>
    </submittedName>
</protein>
<evidence type="ECO:0000313" key="4">
    <source>
        <dbReference type="Proteomes" id="UP000284794"/>
    </source>
</evidence>
<comment type="caution">
    <text evidence="2">The sequence shown here is derived from an EMBL/GenBank/DDBJ whole genome shotgun (WGS) entry which is preliminary data.</text>
</comment>